<accession>G0PNL3</accession>
<dbReference type="Gene3D" id="1.20.150.20">
    <property type="entry name" value="ATP synthase alpha/beta chain, C-terminal domain"/>
    <property type="match status" value="1"/>
</dbReference>
<feature type="non-terminal residue" evidence="2">
    <location>
        <position position="1"/>
    </location>
</feature>
<dbReference type="HOGENOM" id="CLU_190927_0_0_1"/>
<dbReference type="AlphaFoldDB" id="G0PNL3"/>
<dbReference type="Pfam" id="PF00306">
    <property type="entry name" value="ATP-synt_ab_C"/>
    <property type="match status" value="1"/>
</dbReference>
<keyword evidence="3" id="KW-1185">Reference proteome</keyword>
<dbReference type="OrthoDB" id="9805536at2759"/>
<name>G0PNL3_CAEBE</name>
<dbReference type="GO" id="GO:0005524">
    <property type="term" value="F:ATP binding"/>
    <property type="evidence" value="ECO:0007669"/>
    <property type="project" value="TreeGrafter"/>
</dbReference>
<dbReference type="GO" id="GO:0043531">
    <property type="term" value="F:ADP binding"/>
    <property type="evidence" value="ECO:0007669"/>
    <property type="project" value="TreeGrafter"/>
</dbReference>
<gene>
    <name evidence="2" type="ORF">CAEBREN_30141</name>
</gene>
<dbReference type="Proteomes" id="UP000008068">
    <property type="component" value="Unassembled WGS sequence"/>
</dbReference>
<dbReference type="InterPro" id="IPR005294">
    <property type="entry name" value="ATP_synth_F1_asu"/>
</dbReference>
<evidence type="ECO:0000313" key="2">
    <source>
        <dbReference type="EMBL" id="EGT42823.1"/>
    </source>
</evidence>
<dbReference type="InParanoid" id="G0PNL3"/>
<organism evidence="3">
    <name type="scientific">Caenorhabditis brenneri</name>
    <name type="common">Nematode worm</name>
    <dbReference type="NCBI Taxonomy" id="135651"/>
    <lineage>
        <taxon>Eukaryota</taxon>
        <taxon>Metazoa</taxon>
        <taxon>Ecdysozoa</taxon>
        <taxon>Nematoda</taxon>
        <taxon>Chromadorea</taxon>
        <taxon>Rhabditida</taxon>
        <taxon>Rhabditina</taxon>
        <taxon>Rhabditomorpha</taxon>
        <taxon>Rhabditoidea</taxon>
        <taxon>Rhabditidae</taxon>
        <taxon>Peloderinae</taxon>
        <taxon>Caenorhabditis</taxon>
    </lineage>
</organism>
<reference evidence="3" key="1">
    <citation type="submission" date="2011-07" db="EMBL/GenBank/DDBJ databases">
        <authorList>
            <consortium name="Caenorhabditis brenneri Sequencing and Analysis Consortium"/>
            <person name="Wilson R.K."/>
        </authorList>
    </citation>
    <scope>NUCLEOTIDE SEQUENCE [LARGE SCALE GENOMIC DNA]</scope>
    <source>
        <strain evidence="3">PB2801</strain>
    </source>
</reference>
<feature type="domain" description="ATP synthase alpha subunit C-terminal" evidence="1">
    <location>
        <begin position="3"/>
        <end position="63"/>
    </location>
</feature>
<dbReference type="PANTHER" id="PTHR48082:SF2">
    <property type="entry name" value="ATP SYNTHASE SUBUNIT ALPHA, MITOCHONDRIAL"/>
    <property type="match status" value="1"/>
</dbReference>
<sequence>VGVIYAGVKGYLDKVDPSAITKFEKEFLAHLRSSQQALLKVIREEGQISPQTDAQLKDVVTNFLATFKP</sequence>
<dbReference type="PANTHER" id="PTHR48082">
    <property type="entry name" value="ATP SYNTHASE SUBUNIT ALPHA, MITOCHONDRIAL"/>
    <property type="match status" value="1"/>
</dbReference>
<dbReference type="eggNOG" id="KOG1353">
    <property type="taxonomic scope" value="Eukaryota"/>
</dbReference>
<evidence type="ECO:0000313" key="3">
    <source>
        <dbReference type="Proteomes" id="UP000008068"/>
    </source>
</evidence>
<dbReference type="InterPro" id="IPR000793">
    <property type="entry name" value="ATP_synth_asu_C"/>
</dbReference>
<dbReference type="InterPro" id="IPR038376">
    <property type="entry name" value="ATP_synth_asu_C_sf"/>
</dbReference>
<evidence type="ECO:0000259" key="1">
    <source>
        <dbReference type="Pfam" id="PF00306"/>
    </source>
</evidence>
<dbReference type="GO" id="GO:0046933">
    <property type="term" value="F:proton-transporting ATP synthase activity, rotational mechanism"/>
    <property type="evidence" value="ECO:0007669"/>
    <property type="project" value="InterPro"/>
</dbReference>
<dbReference type="GO" id="GO:0045259">
    <property type="term" value="C:proton-transporting ATP synthase complex"/>
    <property type="evidence" value="ECO:0007669"/>
    <property type="project" value="InterPro"/>
</dbReference>
<protein>
    <recommendedName>
        <fullName evidence="1">ATP synthase alpha subunit C-terminal domain-containing protein</fullName>
    </recommendedName>
</protein>
<dbReference type="EMBL" id="GL382052">
    <property type="protein sequence ID" value="EGT42823.1"/>
    <property type="molecule type" value="Genomic_DNA"/>
</dbReference>
<dbReference type="SUPFAM" id="SSF47917">
    <property type="entry name" value="C-terminal domain of alpha and beta subunits of F1 ATP synthase"/>
    <property type="match status" value="1"/>
</dbReference>
<dbReference type="STRING" id="135651.G0PNL3"/>
<proteinExistence type="predicted"/>